<feature type="domain" description="Ferrous iron transporter FeoA-like" evidence="2">
    <location>
        <begin position="1"/>
        <end position="73"/>
    </location>
</feature>
<proteinExistence type="predicted"/>
<protein>
    <submittedName>
        <fullName evidence="3">Ferrous iron transport protein A</fullName>
    </submittedName>
</protein>
<evidence type="ECO:0000313" key="4">
    <source>
        <dbReference type="Proteomes" id="UP000594468"/>
    </source>
</evidence>
<evidence type="ECO:0000256" key="1">
    <source>
        <dbReference type="ARBA" id="ARBA00023004"/>
    </source>
</evidence>
<dbReference type="InterPro" id="IPR038157">
    <property type="entry name" value="FeoA_core_dom"/>
</dbReference>
<dbReference type="InterPro" id="IPR007167">
    <property type="entry name" value="Fe-transptr_FeoA-like"/>
</dbReference>
<keyword evidence="1" id="KW-0408">Iron</keyword>
<dbReference type="InterPro" id="IPR008988">
    <property type="entry name" value="Transcriptional_repressor_C"/>
</dbReference>
<dbReference type="PANTHER" id="PTHR42954">
    <property type="entry name" value="FE(2+) TRANSPORT PROTEIN A"/>
    <property type="match status" value="1"/>
</dbReference>
<evidence type="ECO:0000313" key="3">
    <source>
        <dbReference type="EMBL" id="QPC80509.1"/>
    </source>
</evidence>
<dbReference type="SUPFAM" id="SSF50037">
    <property type="entry name" value="C-terminal domain of transcriptional repressors"/>
    <property type="match status" value="1"/>
</dbReference>
<gene>
    <name evidence="3" type="ORF">G4Y79_12355</name>
</gene>
<dbReference type="RefSeq" id="WP_195168584.1">
    <property type="nucleotide sequence ID" value="NZ_CP062983.1"/>
</dbReference>
<dbReference type="InterPro" id="IPR052713">
    <property type="entry name" value="FeoA"/>
</dbReference>
<dbReference type="Gene3D" id="2.30.30.90">
    <property type="match status" value="1"/>
</dbReference>
<sequence>MTLDEVQTGQSAIVRRIHGEGAIRRRLMDMGLVRGITVEMVKSAPMGDPVEYLVRGYHLSLRKSEAQIVEIELC</sequence>
<reference evidence="3 4" key="1">
    <citation type="submission" date="2020-02" db="EMBL/GenBank/DDBJ databases">
        <authorList>
            <person name="Zheng R.K."/>
            <person name="Sun C.M."/>
        </authorList>
    </citation>
    <scope>NUCLEOTIDE SEQUENCE [LARGE SCALE GENOMIC DNA]</scope>
    <source>
        <strain evidence="4">rifampicinis</strain>
    </source>
</reference>
<dbReference type="EMBL" id="CP062983">
    <property type="protein sequence ID" value="QPC80509.1"/>
    <property type="molecule type" value="Genomic_DNA"/>
</dbReference>
<keyword evidence="4" id="KW-1185">Reference proteome</keyword>
<dbReference type="Proteomes" id="UP000594468">
    <property type="component" value="Chromosome"/>
</dbReference>
<organism evidence="3 4">
    <name type="scientific">Phototrophicus methaneseepsis</name>
    <dbReference type="NCBI Taxonomy" id="2710758"/>
    <lineage>
        <taxon>Bacteria</taxon>
        <taxon>Bacillati</taxon>
        <taxon>Chloroflexota</taxon>
        <taxon>Candidatus Thermofontia</taxon>
        <taxon>Phototrophicales</taxon>
        <taxon>Phototrophicaceae</taxon>
        <taxon>Phototrophicus</taxon>
    </lineage>
</organism>
<dbReference type="GO" id="GO:0046914">
    <property type="term" value="F:transition metal ion binding"/>
    <property type="evidence" value="ECO:0007669"/>
    <property type="project" value="InterPro"/>
</dbReference>
<dbReference type="SMART" id="SM00899">
    <property type="entry name" value="FeoA"/>
    <property type="match status" value="1"/>
</dbReference>
<accession>A0A7S8E559</accession>
<dbReference type="PANTHER" id="PTHR42954:SF2">
    <property type="entry name" value="FE(2+) TRANSPORT PROTEIN A"/>
    <property type="match status" value="1"/>
</dbReference>
<evidence type="ECO:0000259" key="2">
    <source>
        <dbReference type="SMART" id="SM00899"/>
    </source>
</evidence>
<dbReference type="Pfam" id="PF04023">
    <property type="entry name" value="FeoA"/>
    <property type="match status" value="1"/>
</dbReference>
<dbReference type="AlphaFoldDB" id="A0A7S8E559"/>
<name>A0A7S8E559_9CHLR</name>
<dbReference type="KEGG" id="pmet:G4Y79_12355"/>